<gene>
    <name evidence="4" type="ORF">BON30_20015</name>
</gene>
<feature type="compositionally biased region" description="Basic and acidic residues" evidence="1">
    <location>
        <begin position="148"/>
        <end position="159"/>
    </location>
</feature>
<dbReference type="RefSeq" id="WP_071899990.1">
    <property type="nucleotide sequence ID" value="NZ_MPIN01000005.1"/>
</dbReference>
<dbReference type="Pfam" id="PF05036">
    <property type="entry name" value="SPOR"/>
    <property type="match status" value="1"/>
</dbReference>
<accession>A0A1L9B8F4</accession>
<dbReference type="EMBL" id="MPIN01000005">
    <property type="protein sequence ID" value="OJH38540.1"/>
    <property type="molecule type" value="Genomic_DNA"/>
</dbReference>
<dbReference type="PANTHER" id="PTHR38687">
    <property type="entry name" value="CELL DIVISION PROTEIN DEDD-RELATED"/>
    <property type="match status" value="1"/>
</dbReference>
<dbReference type="STRING" id="83449.BON30_20015"/>
<dbReference type="PROSITE" id="PS51724">
    <property type="entry name" value="SPOR"/>
    <property type="match status" value="1"/>
</dbReference>
<feature type="compositionally biased region" description="Pro residues" evidence="1">
    <location>
        <begin position="104"/>
        <end position="119"/>
    </location>
</feature>
<dbReference type="GO" id="GO:0032506">
    <property type="term" value="P:cytokinetic process"/>
    <property type="evidence" value="ECO:0007669"/>
    <property type="project" value="TreeGrafter"/>
</dbReference>
<evidence type="ECO:0000259" key="3">
    <source>
        <dbReference type="PROSITE" id="PS51724"/>
    </source>
</evidence>
<dbReference type="GO" id="GO:0042834">
    <property type="term" value="F:peptidoglycan binding"/>
    <property type="evidence" value="ECO:0007669"/>
    <property type="project" value="InterPro"/>
</dbReference>
<reference evidence="5" key="1">
    <citation type="submission" date="2016-11" db="EMBL/GenBank/DDBJ databases">
        <authorList>
            <person name="Shukria A."/>
            <person name="Stevens D.C."/>
        </authorList>
    </citation>
    <scope>NUCLEOTIDE SEQUENCE [LARGE SCALE GENOMIC DNA]</scope>
    <source>
        <strain evidence="5">Cbfe23</strain>
    </source>
</reference>
<dbReference type="InterPro" id="IPR007730">
    <property type="entry name" value="SPOR-like_dom"/>
</dbReference>
<protein>
    <submittedName>
        <fullName evidence="4">Gliding motility protein</fullName>
    </submittedName>
</protein>
<keyword evidence="2" id="KW-1133">Transmembrane helix</keyword>
<comment type="caution">
    <text evidence="4">The sequence shown here is derived from an EMBL/GenBank/DDBJ whole genome shotgun (WGS) entry which is preliminary data.</text>
</comment>
<dbReference type="GO" id="GO:0030428">
    <property type="term" value="C:cell septum"/>
    <property type="evidence" value="ECO:0007669"/>
    <property type="project" value="TreeGrafter"/>
</dbReference>
<feature type="domain" description="SPOR" evidence="3">
    <location>
        <begin position="227"/>
        <end position="307"/>
    </location>
</feature>
<evidence type="ECO:0000313" key="4">
    <source>
        <dbReference type="EMBL" id="OJH38540.1"/>
    </source>
</evidence>
<dbReference type="OrthoDB" id="7063246at2"/>
<reference evidence="4 5" key="2">
    <citation type="submission" date="2016-12" db="EMBL/GenBank/DDBJ databases">
        <title>Draft Genome Sequence of Cystobacter ferrugineus Strain Cbfe23.</title>
        <authorList>
            <person name="Akbar S."/>
            <person name="Dowd S.E."/>
            <person name="Stevens D.C."/>
        </authorList>
    </citation>
    <scope>NUCLEOTIDE SEQUENCE [LARGE SCALE GENOMIC DNA]</scope>
    <source>
        <strain evidence="4 5">Cbfe23</strain>
    </source>
</reference>
<keyword evidence="2" id="KW-0812">Transmembrane</keyword>
<dbReference type="InterPro" id="IPR036680">
    <property type="entry name" value="SPOR-like_sf"/>
</dbReference>
<keyword evidence="5" id="KW-1185">Reference proteome</keyword>
<dbReference type="PRINTS" id="PR01217">
    <property type="entry name" value="PRICHEXTENSN"/>
</dbReference>
<dbReference type="PANTHER" id="PTHR38687:SF1">
    <property type="entry name" value="CELL DIVISION PROTEIN DEDD"/>
    <property type="match status" value="1"/>
</dbReference>
<keyword evidence="2" id="KW-0472">Membrane</keyword>
<evidence type="ECO:0000313" key="5">
    <source>
        <dbReference type="Proteomes" id="UP000182229"/>
    </source>
</evidence>
<organism evidence="4 5">
    <name type="scientific">Cystobacter ferrugineus</name>
    <dbReference type="NCBI Taxonomy" id="83449"/>
    <lineage>
        <taxon>Bacteria</taxon>
        <taxon>Pseudomonadati</taxon>
        <taxon>Myxococcota</taxon>
        <taxon>Myxococcia</taxon>
        <taxon>Myxococcales</taxon>
        <taxon>Cystobacterineae</taxon>
        <taxon>Archangiaceae</taxon>
        <taxon>Cystobacter</taxon>
    </lineage>
</organism>
<dbReference type="Proteomes" id="UP000182229">
    <property type="component" value="Unassembled WGS sequence"/>
</dbReference>
<evidence type="ECO:0000256" key="2">
    <source>
        <dbReference type="SAM" id="Phobius"/>
    </source>
</evidence>
<feature type="region of interest" description="Disordered" evidence="1">
    <location>
        <begin position="72"/>
        <end position="211"/>
    </location>
</feature>
<name>A0A1L9B8F4_9BACT</name>
<dbReference type="GO" id="GO:0032153">
    <property type="term" value="C:cell division site"/>
    <property type="evidence" value="ECO:0007669"/>
    <property type="project" value="TreeGrafter"/>
</dbReference>
<sequence>MRDAHRMKEKFDVSLDNRQVVSLLIAGIIVLGAVFVLGVVVGKQLAGNAQSAAAPDLLSALDANAQALQQAREAESPLTFQDELTRKSSPDTAPSKPGTVTVAIPPPAPKPKPVEPPPADVAEPTEDNPPAPSPTDDDYAPTGTAKAPESKPAETRVADSKPAPKPAEPKVTDAKPAPKPAEPKVADSKPVATPGKVESAPVATRTTPAAGGMKDAIARAAQRPTEAVPGGAFTLQLSAFQSRPEADRFAAKLRDRGYAPFIVPADVPGKGTWYRVRMGSFPSKDAASRYLTDFKRETQLQAFVAAAN</sequence>
<dbReference type="InterPro" id="IPR052521">
    <property type="entry name" value="Cell_div_SPOR-domain"/>
</dbReference>
<dbReference type="SUPFAM" id="SSF110997">
    <property type="entry name" value="Sporulation related repeat"/>
    <property type="match status" value="1"/>
</dbReference>
<dbReference type="AlphaFoldDB" id="A0A1L9B8F4"/>
<feature type="transmembrane region" description="Helical" evidence="2">
    <location>
        <begin position="20"/>
        <end position="41"/>
    </location>
</feature>
<evidence type="ECO:0000256" key="1">
    <source>
        <dbReference type="SAM" id="MobiDB-lite"/>
    </source>
</evidence>
<dbReference type="Gene3D" id="3.30.70.1070">
    <property type="entry name" value="Sporulation related repeat"/>
    <property type="match status" value="1"/>
</dbReference>
<proteinExistence type="predicted"/>